<dbReference type="InterPro" id="IPR003736">
    <property type="entry name" value="PAAI_dom"/>
</dbReference>
<evidence type="ECO:0000313" key="4">
    <source>
        <dbReference type="EMBL" id="MET4581888.1"/>
    </source>
</evidence>
<dbReference type="PANTHER" id="PTHR21660">
    <property type="entry name" value="THIOESTERASE SUPERFAMILY MEMBER-RELATED"/>
    <property type="match status" value="1"/>
</dbReference>
<proteinExistence type="inferred from homology"/>
<dbReference type="RefSeq" id="WP_354024048.1">
    <property type="nucleotide sequence ID" value="NZ_JBEPSJ010000001.1"/>
</dbReference>
<accession>A0ABV2QLG7</accession>
<evidence type="ECO:0000313" key="5">
    <source>
        <dbReference type="Proteomes" id="UP001549257"/>
    </source>
</evidence>
<dbReference type="CDD" id="cd03443">
    <property type="entry name" value="PaaI_thioesterase"/>
    <property type="match status" value="1"/>
</dbReference>
<dbReference type="Proteomes" id="UP001549257">
    <property type="component" value="Unassembled WGS sequence"/>
</dbReference>
<dbReference type="InterPro" id="IPR006683">
    <property type="entry name" value="Thioestr_dom"/>
</dbReference>
<dbReference type="InterPro" id="IPR039298">
    <property type="entry name" value="ACOT13"/>
</dbReference>
<sequence>MTSAQNDAVRTRTIEWQDPMIGAARAATMPGLDYLQAMIDGEIPPPPIISVMDMTLVSVGKGTATFTCQPNESHYNPIGSVHGGFVCTALDSAAGCAVQTTLPAGVGYTSLEIKVSYLRAVSATTGPLTVVGTVIKPGSRVAFADAVVTDGEGRVVATATSTLLVFPIPAAG</sequence>
<evidence type="ECO:0000256" key="1">
    <source>
        <dbReference type="ARBA" id="ARBA00008324"/>
    </source>
</evidence>
<dbReference type="PANTHER" id="PTHR21660:SF1">
    <property type="entry name" value="ACYL-COENZYME A THIOESTERASE 13"/>
    <property type="match status" value="1"/>
</dbReference>
<dbReference type="SUPFAM" id="SSF54637">
    <property type="entry name" value="Thioesterase/thiol ester dehydrase-isomerase"/>
    <property type="match status" value="1"/>
</dbReference>
<dbReference type="Gene3D" id="3.10.129.10">
    <property type="entry name" value="Hotdog Thioesterase"/>
    <property type="match status" value="1"/>
</dbReference>
<dbReference type="Pfam" id="PF03061">
    <property type="entry name" value="4HBT"/>
    <property type="match status" value="1"/>
</dbReference>
<evidence type="ECO:0000259" key="3">
    <source>
        <dbReference type="Pfam" id="PF03061"/>
    </source>
</evidence>
<dbReference type="InterPro" id="IPR029069">
    <property type="entry name" value="HotDog_dom_sf"/>
</dbReference>
<organism evidence="4 5">
    <name type="scientific">Conyzicola nivalis</name>
    <dbReference type="NCBI Taxonomy" id="1477021"/>
    <lineage>
        <taxon>Bacteria</taxon>
        <taxon>Bacillati</taxon>
        <taxon>Actinomycetota</taxon>
        <taxon>Actinomycetes</taxon>
        <taxon>Micrococcales</taxon>
        <taxon>Microbacteriaceae</taxon>
        <taxon>Conyzicola</taxon>
    </lineage>
</organism>
<reference evidence="4 5" key="1">
    <citation type="submission" date="2024-06" db="EMBL/GenBank/DDBJ databases">
        <title>Sorghum-associated microbial communities from plants grown in Nebraska, USA.</title>
        <authorList>
            <person name="Schachtman D."/>
        </authorList>
    </citation>
    <scope>NUCLEOTIDE SEQUENCE [LARGE SCALE GENOMIC DNA]</scope>
    <source>
        <strain evidence="4 5">2857</strain>
    </source>
</reference>
<keyword evidence="5" id="KW-1185">Reference proteome</keyword>
<evidence type="ECO:0000256" key="2">
    <source>
        <dbReference type="ARBA" id="ARBA00022801"/>
    </source>
</evidence>
<feature type="domain" description="Thioesterase" evidence="3">
    <location>
        <begin position="79"/>
        <end position="157"/>
    </location>
</feature>
<gene>
    <name evidence="4" type="ORF">ABIE21_001378</name>
</gene>
<dbReference type="NCBIfam" id="TIGR00369">
    <property type="entry name" value="unchar_dom_1"/>
    <property type="match status" value="1"/>
</dbReference>
<dbReference type="EMBL" id="JBEPSJ010000001">
    <property type="protein sequence ID" value="MET4581888.1"/>
    <property type="molecule type" value="Genomic_DNA"/>
</dbReference>
<comment type="caution">
    <text evidence="4">The sequence shown here is derived from an EMBL/GenBank/DDBJ whole genome shotgun (WGS) entry which is preliminary data.</text>
</comment>
<protein>
    <submittedName>
        <fullName evidence="4">Uncharacterized protein (TIGR00369 family)</fullName>
    </submittedName>
</protein>
<name>A0ABV2QLG7_9MICO</name>
<keyword evidence="2" id="KW-0378">Hydrolase</keyword>
<comment type="similarity">
    <text evidence="1">Belongs to the thioesterase PaaI family.</text>
</comment>